<protein>
    <submittedName>
        <fullName evidence="1">Uncharacterized protein</fullName>
    </submittedName>
</protein>
<evidence type="ECO:0000313" key="1">
    <source>
        <dbReference type="EMBL" id="VUX65188.1"/>
    </source>
</evidence>
<dbReference type="Proteomes" id="UP000366766">
    <property type="component" value="Unassembled WGS sequence"/>
</dbReference>
<organism evidence="1 2">
    <name type="scientific">Blautia wexlerae</name>
    <dbReference type="NCBI Taxonomy" id="418240"/>
    <lineage>
        <taxon>Bacteria</taxon>
        <taxon>Bacillati</taxon>
        <taxon>Bacillota</taxon>
        <taxon>Clostridia</taxon>
        <taxon>Lachnospirales</taxon>
        <taxon>Lachnospiraceae</taxon>
        <taxon>Blautia</taxon>
    </lineage>
</organism>
<name>A0A564WRU7_9FIRM</name>
<accession>A0A564WRU7</accession>
<dbReference type="AlphaFoldDB" id="A0A564WRU7"/>
<dbReference type="RefSeq" id="WP_144137027.1">
    <property type="nucleotide sequence ID" value="NZ_CABHOF010000037.1"/>
</dbReference>
<gene>
    <name evidence="1" type="ORF">BWLFYP14_01881</name>
</gene>
<evidence type="ECO:0000313" key="2">
    <source>
        <dbReference type="Proteomes" id="UP000366766"/>
    </source>
</evidence>
<keyword evidence="2" id="KW-1185">Reference proteome</keyword>
<sequence>MSGLDEEVKNQEEETKIVDLDEEKKKRKPFHYWTVGGRDYRLKLKASNIEKLENKYKCNVMHLVDDMPALSVMLTIIQAAMLPWEHGVKYDDILNLFDKYVEEGGSQIDLYKNVVIPTLAVSGFFTPKMAAEILEATDEEL</sequence>
<proteinExistence type="predicted"/>
<reference evidence="1 2" key="1">
    <citation type="submission" date="2019-07" db="EMBL/GenBank/DDBJ databases">
        <authorList>
            <person name="Chang H.-W."/>
            <person name="Raman A."/>
            <person name="Venkatesh S."/>
            <person name="Gehrig J."/>
        </authorList>
    </citation>
    <scope>NUCLEOTIDE SEQUENCE [LARGE SCALE GENOMIC DNA]</scope>
    <source>
        <strain evidence="1">Blautia_wexlerae_LFYP_14</strain>
    </source>
</reference>
<dbReference type="EMBL" id="CABHOF010000037">
    <property type="protein sequence ID" value="VUX65188.1"/>
    <property type="molecule type" value="Genomic_DNA"/>
</dbReference>